<dbReference type="InterPro" id="IPR025724">
    <property type="entry name" value="GAG-pre-integrase_dom"/>
</dbReference>
<protein>
    <recommendedName>
        <fullName evidence="1">GAG-pre-integrase domain-containing protein</fullName>
    </recommendedName>
</protein>
<comment type="caution">
    <text evidence="2">The sequence shown here is derived from an EMBL/GenBank/DDBJ whole genome shotgun (WGS) entry which is preliminary data.</text>
</comment>
<evidence type="ECO:0000259" key="1">
    <source>
        <dbReference type="Pfam" id="PF13976"/>
    </source>
</evidence>
<name>A0AAW2TDJ8_9LAMI</name>
<dbReference type="AlphaFoldDB" id="A0AAW2TDJ8"/>
<accession>A0AAW2TDJ8</accession>
<organism evidence="2">
    <name type="scientific">Sesamum latifolium</name>
    <dbReference type="NCBI Taxonomy" id="2727402"/>
    <lineage>
        <taxon>Eukaryota</taxon>
        <taxon>Viridiplantae</taxon>
        <taxon>Streptophyta</taxon>
        <taxon>Embryophyta</taxon>
        <taxon>Tracheophyta</taxon>
        <taxon>Spermatophyta</taxon>
        <taxon>Magnoliopsida</taxon>
        <taxon>eudicotyledons</taxon>
        <taxon>Gunneridae</taxon>
        <taxon>Pentapetalae</taxon>
        <taxon>asterids</taxon>
        <taxon>lamiids</taxon>
        <taxon>Lamiales</taxon>
        <taxon>Pedaliaceae</taxon>
        <taxon>Sesamum</taxon>
    </lineage>
</organism>
<feature type="domain" description="GAG-pre-integrase" evidence="1">
    <location>
        <begin position="28"/>
        <end position="78"/>
    </location>
</feature>
<reference evidence="2" key="1">
    <citation type="submission" date="2020-06" db="EMBL/GenBank/DDBJ databases">
        <authorList>
            <person name="Li T."/>
            <person name="Hu X."/>
            <person name="Zhang T."/>
            <person name="Song X."/>
            <person name="Zhang H."/>
            <person name="Dai N."/>
            <person name="Sheng W."/>
            <person name="Hou X."/>
            <person name="Wei L."/>
        </authorList>
    </citation>
    <scope>NUCLEOTIDE SEQUENCE</scope>
    <source>
        <strain evidence="2">KEN1</strain>
        <tissue evidence="2">Leaf</tissue>
    </source>
</reference>
<sequence>MKMEDKYLWLRDHNDRLVAKVAMTSNRMFKLNVKTAEAKCLQTCINDSSWIWDMRFEHLNFEGFKMLGEKNMVEEFQNQPL</sequence>
<dbReference type="EMBL" id="JACGWN010000015">
    <property type="protein sequence ID" value="KAL0402495.1"/>
    <property type="molecule type" value="Genomic_DNA"/>
</dbReference>
<evidence type="ECO:0000313" key="2">
    <source>
        <dbReference type="EMBL" id="KAL0402495.1"/>
    </source>
</evidence>
<proteinExistence type="predicted"/>
<gene>
    <name evidence="2" type="ORF">Slati_4279400</name>
</gene>
<dbReference type="Pfam" id="PF13976">
    <property type="entry name" value="gag_pre-integrs"/>
    <property type="match status" value="1"/>
</dbReference>
<reference evidence="2" key="2">
    <citation type="journal article" date="2024" name="Plant">
        <title>Genomic evolution and insights into agronomic trait innovations of Sesamum species.</title>
        <authorList>
            <person name="Miao H."/>
            <person name="Wang L."/>
            <person name="Qu L."/>
            <person name="Liu H."/>
            <person name="Sun Y."/>
            <person name="Le M."/>
            <person name="Wang Q."/>
            <person name="Wei S."/>
            <person name="Zheng Y."/>
            <person name="Lin W."/>
            <person name="Duan Y."/>
            <person name="Cao H."/>
            <person name="Xiong S."/>
            <person name="Wang X."/>
            <person name="Wei L."/>
            <person name="Li C."/>
            <person name="Ma Q."/>
            <person name="Ju M."/>
            <person name="Zhao R."/>
            <person name="Li G."/>
            <person name="Mu C."/>
            <person name="Tian Q."/>
            <person name="Mei H."/>
            <person name="Zhang T."/>
            <person name="Gao T."/>
            <person name="Zhang H."/>
        </authorList>
    </citation>
    <scope>NUCLEOTIDE SEQUENCE</scope>
    <source>
        <strain evidence="2">KEN1</strain>
    </source>
</reference>